<evidence type="ECO:0000313" key="2">
    <source>
        <dbReference type="Proteomes" id="UP000774326"/>
    </source>
</evidence>
<evidence type="ECO:0000313" key="1">
    <source>
        <dbReference type="EMBL" id="KAH3681156.1"/>
    </source>
</evidence>
<name>A0A9P8TK10_WICPI</name>
<sequence length="69" mass="7988">MFLVGVLMAPLESNIDQDDSRLRLRSSVERGGNRLMRLPRDWTFLAVEVPVALGRNELFEDDLEREVDE</sequence>
<accession>A0A9P8TK10</accession>
<protein>
    <submittedName>
        <fullName evidence="1">Uncharacterized protein</fullName>
    </submittedName>
</protein>
<gene>
    <name evidence="1" type="ORF">WICPIJ_007851</name>
</gene>
<reference evidence="1" key="2">
    <citation type="submission" date="2021-01" db="EMBL/GenBank/DDBJ databases">
        <authorList>
            <person name="Schikora-Tamarit M.A."/>
        </authorList>
    </citation>
    <scope>NUCLEOTIDE SEQUENCE</scope>
    <source>
        <strain evidence="1">CBS2887</strain>
    </source>
</reference>
<organism evidence="1 2">
    <name type="scientific">Wickerhamomyces pijperi</name>
    <name type="common">Yeast</name>
    <name type="synonym">Pichia pijperi</name>
    <dbReference type="NCBI Taxonomy" id="599730"/>
    <lineage>
        <taxon>Eukaryota</taxon>
        <taxon>Fungi</taxon>
        <taxon>Dikarya</taxon>
        <taxon>Ascomycota</taxon>
        <taxon>Saccharomycotina</taxon>
        <taxon>Saccharomycetes</taxon>
        <taxon>Phaffomycetales</taxon>
        <taxon>Wickerhamomycetaceae</taxon>
        <taxon>Wickerhamomyces</taxon>
    </lineage>
</organism>
<comment type="caution">
    <text evidence="1">The sequence shown here is derived from an EMBL/GenBank/DDBJ whole genome shotgun (WGS) entry which is preliminary data.</text>
</comment>
<keyword evidence="2" id="KW-1185">Reference proteome</keyword>
<dbReference type="AlphaFoldDB" id="A0A9P8TK10"/>
<proteinExistence type="predicted"/>
<dbReference type="EMBL" id="JAEUBG010004553">
    <property type="protein sequence ID" value="KAH3681156.1"/>
    <property type="molecule type" value="Genomic_DNA"/>
</dbReference>
<reference evidence="1" key="1">
    <citation type="journal article" date="2021" name="Open Biol.">
        <title>Shared evolutionary footprints suggest mitochondrial oxidative damage underlies multiple complex I losses in fungi.</title>
        <authorList>
            <person name="Schikora-Tamarit M.A."/>
            <person name="Marcet-Houben M."/>
            <person name="Nosek J."/>
            <person name="Gabaldon T."/>
        </authorList>
    </citation>
    <scope>NUCLEOTIDE SEQUENCE</scope>
    <source>
        <strain evidence="1">CBS2887</strain>
    </source>
</reference>
<dbReference type="Proteomes" id="UP000774326">
    <property type="component" value="Unassembled WGS sequence"/>
</dbReference>